<evidence type="ECO:0000313" key="3">
    <source>
        <dbReference type="Proteomes" id="UP000215828"/>
    </source>
</evidence>
<name>A0A256LBP4_9LACO</name>
<evidence type="ECO:0000313" key="1">
    <source>
        <dbReference type="EMBL" id="OYR87146.1"/>
    </source>
</evidence>
<reference evidence="1" key="2">
    <citation type="submission" date="2017-05" db="EMBL/GenBank/DDBJ databases">
        <authorList>
            <person name="Lin X.B."/>
            <person name="Stothard P."/>
            <person name="Tasseva G."/>
            <person name="Walter J."/>
        </authorList>
    </citation>
    <scope>NUCLEOTIDE SEQUENCE</scope>
    <source>
        <strain evidence="1">609u</strain>
    </source>
</reference>
<dbReference type="EMBL" id="NGNX01000062">
    <property type="protein sequence ID" value="OYR90017.1"/>
    <property type="molecule type" value="Genomic_DNA"/>
</dbReference>
<reference evidence="2 3" key="1">
    <citation type="submission" date="2017-04" db="EMBL/GenBank/DDBJ databases">
        <authorList>
            <person name="Afonso C.L."/>
            <person name="Miller P.J."/>
            <person name="Scott M.A."/>
            <person name="Spackman E."/>
            <person name="Goraichik I."/>
            <person name="Dimitrov K.M."/>
            <person name="Suarez D.L."/>
            <person name="Swayne D.E."/>
        </authorList>
    </citation>
    <scope>NUCLEOTIDE SEQUENCE [LARGE SCALE GENOMIC DNA]</scope>
    <source>
        <strain evidence="2 3">609q</strain>
    </source>
</reference>
<dbReference type="Proteomes" id="UP000215828">
    <property type="component" value="Unassembled WGS sequence"/>
</dbReference>
<keyword evidence="4" id="KW-1185">Reference proteome</keyword>
<protein>
    <submittedName>
        <fullName evidence="2">Uncharacterized protein</fullName>
    </submittedName>
</protein>
<proteinExistence type="predicted"/>
<organism evidence="2 3">
    <name type="scientific">Lactobacillus taiwanensis</name>
    <dbReference type="NCBI Taxonomy" id="508451"/>
    <lineage>
        <taxon>Bacteria</taxon>
        <taxon>Bacillati</taxon>
        <taxon>Bacillota</taxon>
        <taxon>Bacilli</taxon>
        <taxon>Lactobacillales</taxon>
        <taxon>Lactobacillaceae</taxon>
        <taxon>Lactobacillus</taxon>
    </lineage>
</organism>
<evidence type="ECO:0000313" key="4">
    <source>
        <dbReference type="Proteomes" id="UP000216316"/>
    </source>
</evidence>
<dbReference type="RefSeq" id="WP_094496919.1">
    <property type="nucleotide sequence ID" value="NZ_NGNV01000055.1"/>
</dbReference>
<comment type="caution">
    <text evidence="2">The sequence shown here is derived from an EMBL/GenBank/DDBJ whole genome shotgun (WGS) entry which is preliminary data.</text>
</comment>
<sequence length="81" mass="9568">MSVKETNGKSLSFEEFCKKYGRGHGKAWIKEKIFYRYKPGFVSNIHPGRGRSFRISDGLAAEWFSKHEKEIDWDEPLERDK</sequence>
<dbReference type="EMBL" id="NGNV01000055">
    <property type="protein sequence ID" value="OYR87146.1"/>
    <property type="molecule type" value="Genomic_DNA"/>
</dbReference>
<accession>A0A256LBP4</accession>
<evidence type="ECO:0000313" key="2">
    <source>
        <dbReference type="EMBL" id="OYR90017.1"/>
    </source>
</evidence>
<dbReference type="Proteomes" id="UP000216316">
    <property type="component" value="Unassembled WGS sequence"/>
</dbReference>
<gene>
    <name evidence="1" type="ORF">CBF53_09155</name>
    <name evidence="2" type="ORF">CBF70_10215</name>
</gene>
<dbReference type="AlphaFoldDB" id="A0A256LBP4"/>
<reference evidence="3 4" key="3">
    <citation type="submission" date="2017-09" db="EMBL/GenBank/DDBJ databases">
        <title>Tripartite evolution among Lactobacillus johnsonii, Lactobacillus taiwanensis, Lactobacillus reuteri and their rodent host.</title>
        <authorList>
            <person name="Wang T."/>
            <person name="Knowles S."/>
            <person name="Cheng C."/>
        </authorList>
    </citation>
    <scope>NUCLEOTIDE SEQUENCE [LARGE SCALE GENOMIC DNA]</scope>
    <source>
        <strain evidence="2 3">609q</strain>
        <strain evidence="1 4">609u</strain>
    </source>
</reference>